<comment type="caution">
    <text evidence="17">The sequence shown here is derived from an EMBL/GenBank/DDBJ whole genome shotgun (WGS) entry which is preliminary data.</text>
</comment>
<dbReference type="HAMAP" id="MF_00065">
    <property type="entry name" value="Adenylyl_sulf_kinase"/>
    <property type="match status" value="1"/>
</dbReference>
<comment type="catalytic activity">
    <reaction evidence="1 13 14">
        <text>adenosine 5'-phosphosulfate + ATP = 3'-phosphoadenylyl sulfate + ADP + H(+)</text>
        <dbReference type="Rhea" id="RHEA:24152"/>
        <dbReference type="ChEBI" id="CHEBI:15378"/>
        <dbReference type="ChEBI" id="CHEBI:30616"/>
        <dbReference type="ChEBI" id="CHEBI:58243"/>
        <dbReference type="ChEBI" id="CHEBI:58339"/>
        <dbReference type="ChEBI" id="CHEBI:456216"/>
        <dbReference type="EC" id="2.7.1.25"/>
    </reaction>
</comment>
<protein>
    <recommendedName>
        <fullName evidence="5 13">Adenylyl-sulfate kinase</fullName>
        <ecNumber evidence="5 13">2.7.1.25</ecNumber>
    </recommendedName>
    <alternativeName>
        <fullName evidence="11 13">APS kinase</fullName>
    </alternativeName>
    <alternativeName>
        <fullName evidence="12 13">ATP adenosine-5'-phosphosulfate 3'-phosphotransferase</fullName>
    </alternativeName>
    <alternativeName>
        <fullName evidence="10 13">Adenosine-5'-phosphosulfate kinase</fullName>
    </alternativeName>
</protein>
<feature type="binding site" evidence="13">
    <location>
        <begin position="35"/>
        <end position="42"/>
    </location>
    <ligand>
        <name>ATP</name>
        <dbReference type="ChEBI" id="CHEBI:30616"/>
    </ligand>
</feature>
<evidence type="ECO:0000313" key="17">
    <source>
        <dbReference type="EMBL" id="MFC0351157.1"/>
    </source>
</evidence>
<keyword evidence="8 13" id="KW-0418">Kinase</keyword>
<keyword evidence="9 13" id="KW-0067">ATP-binding</keyword>
<feature type="domain" description="APS kinase" evidence="16">
    <location>
        <begin position="27"/>
        <end position="177"/>
    </location>
</feature>
<evidence type="ECO:0000256" key="12">
    <source>
        <dbReference type="ARBA" id="ARBA00031464"/>
    </source>
</evidence>
<dbReference type="PANTHER" id="PTHR11055">
    <property type="entry name" value="BIFUNCTIONAL 3'-PHOSPHOADENOSINE 5'-PHOSPHOSULFATE SYNTHASE"/>
    <property type="match status" value="1"/>
</dbReference>
<sequence length="206" mass="23149">MSKVSMNVHWQQTQVSRQEREKQNAHRSCIIWLTGLSGAGKSTLAQALDQYLFQHGMRSFVLDGDNVRHGLCGDLGFSNQDRVENIRRVGEVAKLFLDAGVVVIAAFISPFKQDRARVRALVAEKDFVEVYCQCPLEVCEQRDVKGLYKKARSGFIAEFTGLTSPYEAPESPEIVVNTGEHAIEECVNEIIDYLTRVGYVKDHKAN</sequence>
<keyword evidence="13" id="KW-0597">Phosphoprotein</keyword>
<evidence type="ECO:0000259" key="16">
    <source>
        <dbReference type="Pfam" id="PF01583"/>
    </source>
</evidence>
<dbReference type="Pfam" id="PF01583">
    <property type="entry name" value="APS_kinase"/>
    <property type="match status" value="1"/>
</dbReference>
<dbReference type="NCBIfam" id="TIGR00455">
    <property type="entry name" value="apsK"/>
    <property type="match status" value="1"/>
</dbReference>
<evidence type="ECO:0000256" key="2">
    <source>
        <dbReference type="ARBA" id="ARBA00002632"/>
    </source>
</evidence>
<dbReference type="Proteomes" id="UP001589844">
    <property type="component" value="Unassembled WGS sequence"/>
</dbReference>
<organism evidence="17 18">
    <name type="scientific">Undibacterium danionis</name>
    <dbReference type="NCBI Taxonomy" id="1812100"/>
    <lineage>
        <taxon>Bacteria</taxon>
        <taxon>Pseudomonadati</taxon>
        <taxon>Pseudomonadota</taxon>
        <taxon>Betaproteobacteria</taxon>
        <taxon>Burkholderiales</taxon>
        <taxon>Oxalobacteraceae</taxon>
        <taxon>Undibacterium</taxon>
    </lineage>
</organism>
<evidence type="ECO:0000256" key="8">
    <source>
        <dbReference type="ARBA" id="ARBA00022777"/>
    </source>
</evidence>
<keyword evidence="18" id="KW-1185">Reference proteome</keyword>
<dbReference type="Gene3D" id="3.40.50.300">
    <property type="entry name" value="P-loop containing nucleotide triphosphate hydrolases"/>
    <property type="match status" value="1"/>
</dbReference>
<evidence type="ECO:0000256" key="13">
    <source>
        <dbReference type="HAMAP-Rule" id="MF_00065"/>
    </source>
</evidence>
<dbReference type="EC" id="2.7.1.25" evidence="5 13"/>
<reference evidence="17 18" key="1">
    <citation type="submission" date="2024-09" db="EMBL/GenBank/DDBJ databases">
        <authorList>
            <person name="Sun Q."/>
            <person name="Mori K."/>
        </authorList>
    </citation>
    <scope>NUCLEOTIDE SEQUENCE [LARGE SCALE GENOMIC DNA]</scope>
    <source>
        <strain evidence="17 18">CCM 8677</strain>
    </source>
</reference>
<evidence type="ECO:0000256" key="4">
    <source>
        <dbReference type="ARBA" id="ARBA00007008"/>
    </source>
</evidence>
<evidence type="ECO:0000256" key="5">
    <source>
        <dbReference type="ARBA" id="ARBA00012121"/>
    </source>
</evidence>
<dbReference type="EMBL" id="JBHLXJ010000016">
    <property type="protein sequence ID" value="MFC0351157.1"/>
    <property type="molecule type" value="Genomic_DNA"/>
</dbReference>
<comment type="similarity">
    <text evidence="4 13 14">Belongs to the APS kinase family.</text>
</comment>
<feature type="region of interest" description="Disordered" evidence="15">
    <location>
        <begin position="1"/>
        <end position="21"/>
    </location>
</feature>
<evidence type="ECO:0000256" key="6">
    <source>
        <dbReference type="ARBA" id="ARBA00022679"/>
    </source>
</evidence>
<dbReference type="PANTHER" id="PTHR11055:SF1">
    <property type="entry name" value="PAPS SYNTHETASE, ISOFORM D"/>
    <property type="match status" value="1"/>
</dbReference>
<feature type="active site" description="Phosphoserine intermediate" evidence="13">
    <location>
        <position position="109"/>
    </location>
</feature>
<evidence type="ECO:0000256" key="14">
    <source>
        <dbReference type="RuleBase" id="RU004347"/>
    </source>
</evidence>
<dbReference type="InterPro" id="IPR002891">
    <property type="entry name" value="APS"/>
</dbReference>
<comment type="pathway">
    <text evidence="3 13 14">Sulfur metabolism; hydrogen sulfide biosynthesis; sulfite from sulfate: step 2/3.</text>
</comment>
<keyword evidence="6 13" id="KW-0808">Transferase</keyword>
<evidence type="ECO:0000256" key="3">
    <source>
        <dbReference type="ARBA" id="ARBA00004806"/>
    </source>
</evidence>
<evidence type="ECO:0000256" key="15">
    <source>
        <dbReference type="SAM" id="MobiDB-lite"/>
    </source>
</evidence>
<evidence type="ECO:0000256" key="7">
    <source>
        <dbReference type="ARBA" id="ARBA00022741"/>
    </source>
</evidence>
<accession>A0ABV6IH35</accession>
<dbReference type="RefSeq" id="WP_390213762.1">
    <property type="nucleotide sequence ID" value="NZ_JBHLXJ010000016.1"/>
</dbReference>
<feature type="compositionally biased region" description="Polar residues" evidence="15">
    <location>
        <begin position="1"/>
        <end position="16"/>
    </location>
</feature>
<proteinExistence type="inferred from homology"/>
<evidence type="ECO:0000313" key="18">
    <source>
        <dbReference type="Proteomes" id="UP001589844"/>
    </source>
</evidence>
<evidence type="ECO:0000256" key="11">
    <source>
        <dbReference type="ARBA" id="ARBA00031393"/>
    </source>
</evidence>
<dbReference type="NCBIfam" id="NF003013">
    <property type="entry name" value="PRK03846.1"/>
    <property type="match status" value="1"/>
</dbReference>
<gene>
    <name evidence="13 17" type="primary">cysC</name>
    <name evidence="17" type="ORF">ACFFJH_15165</name>
</gene>
<dbReference type="GO" id="GO:0004020">
    <property type="term" value="F:adenylylsulfate kinase activity"/>
    <property type="evidence" value="ECO:0007669"/>
    <property type="project" value="UniProtKB-EC"/>
</dbReference>
<evidence type="ECO:0000256" key="1">
    <source>
        <dbReference type="ARBA" id="ARBA00001823"/>
    </source>
</evidence>
<comment type="function">
    <text evidence="2 13 14">Catalyzes the synthesis of activated sulfate.</text>
</comment>
<evidence type="ECO:0000256" key="9">
    <source>
        <dbReference type="ARBA" id="ARBA00022840"/>
    </source>
</evidence>
<dbReference type="SUPFAM" id="SSF52540">
    <property type="entry name" value="P-loop containing nucleoside triphosphate hydrolases"/>
    <property type="match status" value="1"/>
</dbReference>
<keyword evidence="7 13" id="KW-0547">Nucleotide-binding</keyword>
<dbReference type="InterPro" id="IPR059117">
    <property type="entry name" value="APS_kinase_dom"/>
</dbReference>
<dbReference type="CDD" id="cd02027">
    <property type="entry name" value="APSK"/>
    <property type="match status" value="1"/>
</dbReference>
<dbReference type="InterPro" id="IPR027417">
    <property type="entry name" value="P-loop_NTPase"/>
</dbReference>
<evidence type="ECO:0000256" key="10">
    <source>
        <dbReference type="ARBA" id="ARBA00029724"/>
    </source>
</evidence>
<name>A0ABV6IH35_9BURK</name>